<evidence type="ECO:0000256" key="3">
    <source>
        <dbReference type="ARBA" id="ARBA00023163"/>
    </source>
</evidence>
<dbReference type="InterPro" id="IPR036388">
    <property type="entry name" value="WH-like_DNA-bd_sf"/>
</dbReference>
<dbReference type="Pfam" id="PF00392">
    <property type="entry name" value="GntR"/>
    <property type="match status" value="1"/>
</dbReference>
<dbReference type="EMBL" id="FOQE01000013">
    <property type="protein sequence ID" value="SFH69352.1"/>
    <property type="molecule type" value="Genomic_DNA"/>
</dbReference>
<dbReference type="InterPro" id="IPR000524">
    <property type="entry name" value="Tscrpt_reg_HTH_GntR"/>
</dbReference>
<gene>
    <name evidence="5" type="ORF">SAMN04489868_1138</name>
</gene>
<dbReference type="GO" id="GO:0003677">
    <property type="term" value="F:DNA binding"/>
    <property type="evidence" value="ECO:0007669"/>
    <property type="project" value="UniProtKB-KW"/>
</dbReference>
<dbReference type="PROSITE" id="PS50949">
    <property type="entry name" value="HTH_GNTR"/>
    <property type="match status" value="1"/>
</dbReference>
<dbReference type="SUPFAM" id="SSF46785">
    <property type="entry name" value="Winged helix' DNA-binding domain"/>
    <property type="match status" value="1"/>
</dbReference>
<keyword evidence="2 5" id="KW-0238">DNA-binding</keyword>
<dbReference type="InterPro" id="IPR036390">
    <property type="entry name" value="WH_DNA-bd_sf"/>
</dbReference>
<feature type="domain" description="HTH gntR-type" evidence="4">
    <location>
        <begin position="7"/>
        <end position="74"/>
    </location>
</feature>
<accession>A0A1I3C4A0</accession>
<keyword evidence="6" id="KW-1185">Reference proteome</keyword>
<dbReference type="Gene3D" id="1.10.10.10">
    <property type="entry name" value="Winged helix-like DNA-binding domain superfamily/Winged helix DNA-binding domain"/>
    <property type="match status" value="1"/>
</dbReference>
<dbReference type="PANTHER" id="PTHR43537">
    <property type="entry name" value="TRANSCRIPTIONAL REGULATOR, GNTR FAMILY"/>
    <property type="match status" value="1"/>
</dbReference>
<protein>
    <submittedName>
        <fullName evidence="5">DNA-binding transcriptional regulator, GntR family</fullName>
    </submittedName>
</protein>
<organism evidence="5 6">
    <name type="scientific">Pisciglobus halotolerans</name>
    <dbReference type="NCBI Taxonomy" id="745365"/>
    <lineage>
        <taxon>Bacteria</taxon>
        <taxon>Bacillati</taxon>
        <taxon>Bacillota</taxon>
        <taxon>Bacilli</taxon>
        <taxon>Lactobacillales</taxon>
        <taxon>Carnobacteriaceae</taxon>
    </lineage>
</organism>
<name>A0A1I3C4A0_9LACT</name>
<keyword evidence="1" id="KW-0805">Transcription regulation</keyword>
<dbReference type="Proteomes" id="UP000198668">
    <property type="component" value="Unassembled WGS sequence"/>
</dbReference>
<dbReference type="SMART" id="SM00345">
    <property type="entry name" value="HTH_GNTR"/>
    <property type="match status" value="1"/>
</dbReference>
<evidence type="ECO:0000256" key="1">
    <source>
        <dbReference type="ARBA" id="ARBA00023015"/>
    </source>
</evidence>
<evidence type="ECO:0000256" key="2">
    <source>
        <dbReference type="ARBA" id="ARBA00023125"/>
    </source>
</evidence>
<evidence type="ECO:0000259" key="4">
    <source>
        <dbReference type="PROSITE" id="PS50949"/>
    </source>
</evidence>
<evidence type="ECO:0000313" key="6">
    <source>
        <dbReference type="Proteomes" id="UP000198668"/>
    </source>
</evidence>
<dbReference type="PANTHER" id="PTHR43537:SF5">
    <property type="entry name" value="UXU OPERON TRANSCRIPTIONAL REGULATOR"/>
    <property type="match status" value="1"/>
</dbReference>
<sequence>MTMPKPRNLEGIAYQYIVQHIQSRQWLPQTHITEQKLSQTLKMSRTPIRQAFVRLQKEGYITIEPYKGARIQEPGIDSDGYQERAEFAELILIQYLHQLQVKELHFDTAKLIELQEELEQFTQKGKKERFFEIEILYWSELMKYSKNSYSVSILLDTFRSMNHQNGKEINEIIEQASPLKLKHMKNLTHYVTNQEYALARKEVRILINQLSLAAIQGF</sequence>
<dbReference type="AlphaFoldDB" id="A0A1I3C4A0"/>
<proteinExistence type="predicted"/>
<dbReference type="GO" id="GO:0003700">
    <property type="term" value="F:DNA-binding transcription factor activity"/>
    <property type="evidence" value="ECO:0007669"/>
    <property type="project" value="InterPro"/>
</dbReference>
<evidence type="ECO:0000313" key="5">
    <source>
        <dbReference type="EMBL" id="SFH69352.1"/>
    </source>
</evidence>
<keyword evidence="3" id="KW-0804">Transcription</keyword>
<reference evidence="5 6" key="1">
    <citation type="submission" date="2016-10" db="EMBL/GenBank/DDBJ databases">
        <authorList>
            <person name="de Groot N.N."/>
        </authorList>
    </citation>
    <scope>NUCLEOTIDE SEQUENCE [LARGE SCALE GENOMIC DNA]</scope>
    <source>
        <strain evidence="5 6">DSM 27630</strain>
    </source>
</reference>